<evidence type="ECO:0000256" key="11">
    <source>
        <dbReference type="ARBA" id="ARBA00023134"/>
    </source>
</evidence>
<keyword evidence="6" id="KW-0686">Riboflavin biosynthesis</keyword>
<dbReference type="AlphaFoldDB" id="K8EW43"/>
<dbReference type="PANTHER" id="PTHR21327:SF47">
    <property type="entry name" value="GTP CYCLOHYDROLASE II DOMAIN-CONTAINING PROTEIN"/>
    <property type="match status" value="1"/>
</dbReference>
<evidence type="ECO:0000259" key="14">
    <source>
        <dbReference type="Pfam" id="PF00925"/>
    </source>
</evidence>
<dbReference type="SUPFAM" id="SSF142695">
    <property type="entry name" value="RibA-like"/>
    <property type="match status" value="1"/>
</dbReference>
<dbReference type="GeneID" id="19015587"/>
<evidence type="ECO:0000256" key="10">
    <source>
        <dbReference type="ARBA" id="ARBA00022833"/>
    </source>
</evidence>
<comment type="similarity">
    <text evidence="3">In the N-terminal section; belongs to the DHBP synthase family.</text>
</comment>
<dbReference type="GO" id="GO:0046872">
    <property type="term" value="F:metal ion binding"/>
    <property type="evidence" value="ECO:0007669"/>
    <property type="project" value="UniProtKB-KW"/>
</dbReference>
<feature type="region of interest" description="Disordered" evidence="13">
    <location>
        <begin position="18"/>
        <end position="79"/>
    </location>
</feature>
<evidence type="ECO:0000256" key="4">
    <source>
        <dbReference type="ARBA" id="ARBA00008976"/>
    </source>
</evidence>
<keyword evidence="10" id="KW-0862">Zinc</keyword>
<evidence type="ECO:0000256" key="13">
    <source>
        <dbReference type="SAM" id="MobiDB-lite"/>
    </source>
</evidence>
<evidence type="ECO:0000256" key="8">
    <source>
        <dbReference type="ARBA" id="ARBA00022741"/>
    </source>
</evidence>
<evidence type="ECO:0000256" key="2">
    <source>
        <dbReference type="ARBA" id="ARBA00004853"/>
    </source>
</evidence>
<comment type="cofactor">
    <cofactor evidence="1">
        <name>Zn(2+)</name>
        <dbReference type="ChEBI" id="CHEBI:29105"/>
    </cofactor>
</comment>
<dbReference type="GO" id="GO:0008686">
    <property type="term" value="F:3,4-dihydroxy-2-butanone-4-phosphate synthase activity"/>
    <property type="evidence" value="ECO:0007669"/>
    <property type="project" value="TreeGrafter"/>
</dbReference>
<dbReference type="EMBL" id="FO082274">
    <property type="protein sequence ID" value="CCO16695.1"/>
    <property type="molecule type" value="Genomic_DNA"/>
</dbReference>
<dbReference type="OrthoDB" id="60371at2759"/>
<keyword evidence="9" id="KW-0378">Hydrolase</keyword>
<dbReference type="PANTHER" id="PTHR21327">
    <property type="entry name" value="GTP CYCLOHYDROLASE II-RELATED"/>
    <property type="match status" value="1"/>
</dbReference>
<evidence type="ECO:0000256" key="12">
    <source>
        <dbReference type="ARBA" id="ARBA00049295"/>
    </source>
</evidence>
<dbReference type="InterPro" id="IPR000926">
    <property type="entry name" value="RibA"/>
</dbReference>
<dbReference type="Proteomes" id="UP000198341">
    <property type="component" value="Chromosome 5"/>
</dbReference>
<evidence type="ECO:0000256" key="3">
    <source>
        <dbReference type="ARBA" id="ARBA00005520"/>
    </source>
</evidence>
<organism evidence="15 16">
    <name type="scientific">Bathycoccus prasinos</name>
    <dbReference type="NCBI Taxonomy" id="41875"/>
    <lineage>
        <taxon>Eukaryota</taxon>
        <taxon>Viridiplantae</taxon>
        <taxon>Chlorophyta</taxon>
        <taxon>Mamiellophyceae</taxon>
        <taxon>Mamiellales</taxon>
        <taxon>Bathycoccaceae</taxon>
        <taxon>Bathycoccus</taxon>
    </lineage>
</organism>
<dbReference type="GO" id="GO:0009231">
    <property type="term" value="P:riboflavin biosynthetic process"/>
    <property type="evidence" value="ECO:0007669"/>
    <property type="project" value="UniProtKB-KW"/>
</dbReference>
<dbReference type="RefSeq" id="XP_007513137.1">
    <property type="nucleotide sequence ID" value="XM_007513075.1"/>
</dbReference>
<dbReference type="Pfam" id="PF00925">
    <property type="entry name" value="GTP_cyclohydro2"/>
    <property type="match status" value="1"/>
</dbReference>
<dbReference type="GO" id="GO:0005525">
    <property type="term" value="F:GTP binding"/>
    <property type="evidence" value="ECO:0007669"/>
    <property type="project" value="UniProtKB-KW"/>
</dbReference>
<feature type="domain" description="GTP cyclohydrolase II" evidence="14">
    <location>
        <begin position="98"/>
        <end position="265"/>
    </location>
</feature>
<name>K8EW43_9CHLO</name>
<evidence type="ECO:0000256" key="5">
    <source>
        <dbReference type="ARBA" id="ARBA00012762"/>
    </source>
</evidence>
<dbReference type="CDD" id="cd00641">
    <property type="entry name" value="GTP_cyclohydro2"/>
    <property type="match status" value="1"/>
</dbReference>
<dbReference type="InterPro" id="IPR032677">
    <property type="entry name" value="GTP_cyclohydro_II"/>
</dbReference>
<dbReference type="eggNOG" id="KOG1284">
    <property type="taxonomic scope" value="Eukaryota"/>
</dbReference>
<dbReference type="KEGG" id="bpg:Bathy05g00830"/>
<evidence type="ECO:0000256" key="1">
    <source>
        <dbReference type="ARBA" id="ARBA00001947"/>
    </source>
</evidence>
<keyword evidence="11" id="KW-0342">GTP-binding</keyword>
<dbReference type="STRING" id="41875.K8EW43"/>
<dbReference type="FunFam" id="3.40.50.10990:FF:000001">
    <property type="entry name" value="Riboflavin biosynthesis protein RibBA"/>
    <property type="match status" value="1"/>
</dbReference>
<evidence type="ECO:0000256" key="9">
    <source>
        <dbReference type="ARBA" id="ARBA00022801"/>
    </source>
</evidence>
<dbReference type="NCBIfam" id="NF001591">
    <property type="entry name" value="PRK00393.1"/>
    <property type="match status" value="1"/>
</dbReference>
<evidence type="ECO:0000313" key="15">
    <source>
        <dbReference type="EMBL" id="CCO16695.1"/>
    </source>
</evidence>
<keyword evidence="16" id="KW-1185">Reference proteome</keyword>
<evidence type="ECO:0000256" key="6">
    <source>
        <dbReference type="ARBA" id="ARBA00022619"/>
    </source>
</evidence>
<evidence type="ECO:0000256" key="7">
    <source>
        <dbReference type="ARBA" id="ARBA00022723"/>
    </source>
</evidence>
<comment type="catalytic activity">
    <reaction evidence="12">
        <text>GTP + 4 H2O = 2,5-diamino-6-hydroxy-4-(5-phosphoribosylamino)-pyrimidine + formate + 2 phosphate + 3 H(+)</text>
        <dbReference type="Rhea" id="RHEA:23704"/>
        <dbReference type="ChEBI" id="CHEBI:15377"/>
        <dbReference type="ChEBI" id="CHEBI:15378"/>
        <dbReference type="ChEBI" id="CHEBI:15740"/>
        <dbReference type="ChEBI" id="CHEBI:37565"/>
        <dbReference type="ChEBI" id="CHEBI:43474"/>
        <dbReference type="ChEBI" id="CHEBI:58614"/>
        <dbReference type="EC" id="3.5.4.25"/>
    </reaction>
</comment>
<dbReference type="GO" id="GO:0003935">
    <property type="term" value="F:GTP cyclohydrolase II activity"/>
    <property type="evidence" value="ECO:0007669"/>
    <property type="project" value="UniProtKB-EC"/>
</dbReference>
<dbReference type="EC" id="3.5.4.25" evidence="5"/>
<keyword evidence="8" id="KW-0547">Nucleotide-binding</keyword>
<accession>K8EW43</accession>
<reference evidence="15 16" key="1">
    <citation type="submission" date="2011-10" db="EMBL/GenBank/DDBJ databases">
        <authorList>
            <person name="Genoscope - CEA"/>
        </authorList>
    </citation>
    <scope>NUCLEOTIDE SEQUENCE [LARGE SCALE GENOMIC DNA]</scope>
    <source>
        <strain evidence="15 16">RCC 1105</strain>
    </source>
</reference>
<sequence length="337" mass="37528">MTTAAALARTASIASSSHNNTVVMNNNNGGGGRKLLARGTRLRQRRQRRRRRDVTISPSSSLSADSASSSSSSQSGTTNDEFIPQSYWVAESQTQFIAETKLPTDKGFYRLRGYRHRGPKTHVITEPTCMIYGNVEGLENVPVRVHDACFTSEVLGSLKCDCKQQLDMALEYIRDNELGVVIYLEQEGRGIGLANKIAAYKVQESGADTVDANRKLGLPDDIREYSAVRNIVDDLNIKSVALMTNNPRKINELEKEGVNVTSRIPCVTKANLFSEKYLEAKERRMSHVLNDSWRYFDNAGQVFESKDEADAKGDFSDYSMTWDEEDELGNIAAKGIH</sequence>
<dbReference type="InterPro" id="IPR036144">
    <property type="entry name" value="RibA-like_sf"/>
</dbReference>
<protein>
    <recommendedName>
        <fullName evidence="5">GTP cyclohydrolase II</fullName>
        <ecNumber evidence="5">3.5.4.25</ecNumber>
    </recommendedName>
</protein>
<evidence type="ECO:0000313" key="16">
    <source>
        <dbReference type="Proteomes" id="UP000198341"/>
    </source>
</evidence>
<dbReference type="Gene3D" id="3.40.50.10990">
    <property type="entry name" value="GTP cyclohydrolase II"/>
    <property type="match status" value="1"/>
</dbReference>
<gene>
    <name evidence="15" type="ORF">Bathy05g00830</name>
</gene>
<comment type="similarity">
    <text evidence="4">In the C-terminal section; belongs to the GTP cyclohydrolase II family.</text>
</comment>
<feature type="compositionally biased region" description="Basic residues" evidence="13">
    <location>
        <begin position="40"/>
        <end position="52"/>
    </location>
</feature>
<keyword evidence="7" id="KW-0479">Metal-binding</keyword>
<proteinExistence type="inferred from homology"/>
<dbReference type="GO" id="GO:0005829">
    <property type="term" value="C:cytosol"/>
    <property type="evidence" value="ECO:0007669"/>
    <property type="project" value="TreeGrafter"/>
</dbReference>
<comment type="pathway">
    <text evidence="2">Cofactor biosynthesis; riboflavin biosynthesis; 5-amino-6-(D-ribitylamino)uracil from GTP: step 1/4.</text>
</comment>
<feature type="compositionally biased region" description="Low complexity" evidence="13">
    <location>
        <begin position="57"/>
        <end position="75"/>
    </location>
</feature>